<dbReference type="RefSeq" id="WP_102195770.1">
    <property type="nucleotide sequence ID" value="NZ_NIPR01000009.1"/>
</dbReference>
<keyword evidence="1" id="KW-0812">Transmembrane</keyword>
<evidence type="ECO:0000256" key="1">
    <source>
        <dbReference type="SAM" id="Phobius"/>
    </source>
</evidence>
<dbReference type="AlphaFoldDB" id="A0A2N7AVC6"/>
<dbReference type="OrthoDB" id="80065at2"/>
<comment type="caution">
    <text evidence="2">The sequence shown here is derived from an EMBL/GenBank/DDBJ whole genome shotgun (WGS) entry which is preliminary data.</text>
</comment>
<reference evidence="2 3" key="1">
    <citation type="submission" date="2017-05" db="EMBL/GenBank/DDBJ databases">
        <title>Lactobacillus nurukis nov., sp. nov., isolated from nuruk.</title>
        <authorList>
            <person name="Kim S.-J."/>
        </authorList>
    </citation>
    <scope>NUCLEOTIDE SEQUENCE [LARGE SCALE GENOMIC DNA]</scope>
    <source>
        <strain evidence="2 3">SYF10-1a</strain>
    </source>
</reference>
<dbReference type="InterPro" id="IPR010374">
    <property type="entry name" value="DUF969"/>
</dbReference>
<name>A0A2N7AVC6_9LACO</name>
<feature type="transmembrane region" description="Helical" evidence="1">
    <location>
        <begin position="159"/>
        <end position="178"/>
    </location>
</feature>
<keyword evidence="1" id="KW-0472">Membrane</keyword>
<dbReference type="Proteomes" id="UP000235649">
    <property type="component" value="Unassembled WGS sequence"/>
</dbReference>
<keyword evidence="1" id="KW-1133">Transmembrane helix</keyword>
<evidence type="ECO:0008006" key="4">
    <source>
        <dbReference type="Google" id="ProtNLM"/>
    </source>
</evidence>
<organism evidence="2 3">
    <name type="scientific">Companilactobacillus nuruki</name>
    <dbReference type="NCBI Taxonomy" id="1993540"/>
    <lineage>
        <taxon>Bacteria</taxon>
        <taxon>Bacillati</taxon>
        <taxon>Bacillota</taxon>
        <taxon>Bacilli</taxon>
        <taxon>Lactobacillales</taxon>
        <taxon>Lactobacillaceae</taxon>
        <taxon>Companilactobacillus</taxon>
    </lineage>
</organism>
<protein>
    <recommendedName>
        <fullName evidence="4">DUF969 domain-containing protein</fullName>
    </recommendedName>
</protein>
<dbReference type="EMBL" id="NIPR01000009">
    <property type="protein sequence ID" value="PMD72101.1"/>
    <property type="molecule type" value="Genomic_DNA"/>
</dbReference>
<evidence type="ECO:0000313" key="2">
    <source>
        <dbReference type="EMBL" id="PMD72101.1"/>
    </source>
</evidence>
<proteinExistence type="predicted"/>
<accession>A0A2N7AVC6</accession>
<feature type="transmembrane region" description="Helical" evidence="1">
    <location>
        <begin position="190"/>
        <end position="210"/>
    </location>
</feature>
<feature type="transmembrane region" description="Helical" evidence="1">
    <location>
        <begin position="6"/>
        <end position="32"/>
    </location>
</feature>
<dbReference type="Pfam" id="PF06149">
    <property type="entry name" value="DUF969"/>
    <property type="match status" value="1"/>
</dbReference>
<sequence length="220" mass="23759">MEYLRLIGIIIIILGFAFKLDTIAVVVAAALATGLVSGMSISHVLTIIGKGFMDNRMVSLFFLTLPMIGVVESHGMKQAAVNGISKIKNLSAGKIFNLYLAIREITDAFGIALSGQVQFIRPLINPMAQAAASVKHPLTEKQVDLIKARAAATDNFGNFFAQNLFIASSGVLLMASTMKSLGHNVSTTSIVLYSIPVAVITFVIVGYYNIRFDKKFDIDK</sequence>
<keyword evidence="3" id="KW-1185">Reference proteome</keyword>
<gene>
    <name evidence="2" type="ORF">CBP76_04595</name>
</gene>
<evidence type="ECO:0000313" key="3">
    <source>
        <dbReference type="Proteomes" id="UP000235649"/>
    </source>
</evidence>